<dbReference type="AlphaFoldDB" id="A0A0W0SUB9"/>
<evidence type="ECO:0000313" key="8">
    <source>
        <dbReference type="EMBL" id="KTC86971.1"/>
    </source>
</evidence>
<feature type="transmembrane region" description="Helical" evidence="7">
    <location>
        <begin position="380"/>
        <end position="400"/>
    </location>
</feature>
<accession>A0A0W0SUB9</accession>
<gene>
    <name evidence="8" type="ORF">Lbru_0200</name>
</gene>
<feature type="transmembrane region" description="Helical" evidence="7">
    <location>
        <begin position="315"/>
        <end position="335"/>
    </location>
</feature>
<dbReference type="GO" id="GO:0012505">
    <property type="term" value="C:endomembrane system"/>
    <property type="evidence" value="ECO:0007669"/>
    <property type="project" value="UniProtKB-SubCell"/>
</dbReference>
<keyword evidence="5 7" id="KW-1133">Transmembrane helix</keyword>
<evidence type="ECO:0000256" key="5">
    <source>
        <dbReference type="ARBA" id="ARBA00022989"/>
    </source>
</evidence>
<dbReference type="InterPro" id="IPR006043">
    <property type="entry name" value="NCS2"/>
</dbReference>
<comment type="similarity">
    <text evidence="2">Belongs to the nucleobase:cation symporter-2 (NCS2) (TC 2.A.40) family. Azg-like subfamily.</text>
</comment>
<dbReference type="PATRIC" id="fig|29422.6.peg.206"/>
<proteinExistence type="inferred from homology"/>
<dbReference type="GO" id="GO:0005886">
    <property type="term" value="C:plasma membrane"/>
    <property type="evidence" value="ECO:0007669"/>
    <property type="project" value="TreeGrafter"/>
</dbReference>
<feature type="transmembrane region" description="Helical" evidence="7">
    <location>
        <begin position="130"/>
        <end position="147"/>
    </location>
</feature>
<feature type="transmembrane region" description="Helical" evidence="7">
    <location>
        <begin position="238"/>
        <end position="262"/>
    </location>
</feature>
<feature type="transmembrane region" description="Helical" evidence="7">
    <location>
        <begin position="12"/>
        <end position="33"/>
    </location>
</feature>
<dbReference type="Proteomes" id="UP000054742">
    <property type="component" value="Unassembled WGS sequence"/>
</dbReference>
<name>A0A0W0SUB9_9GAMM</name>
<comment type="subcellular location">
    <subcellularLocation>
        <location evidence="1">Endomembrane system</location>
        <topology evidence="1">Multi-pass membrane protein</topology>
    </subcellularLocation>
</comment>
<feature type="transmembrane region" description="Helical" evidence="7">
    <location>
        <begin position="48"/>
        <end position="67"/>
    </location>
</feature>
<dbReference type="GO" id="GO:0005345">
    <property type="term" value="F:purine nucleobase transmembrane transporter activity"/>
    <property type="evidence" value="ECO:0007669"/>
    <property type="project" value="TreeGrafter"/>
</dbReference>
<keyword evidence="6 7" id="KW-0472">Membrane</keyword>
<evidence type="ECO:0000256" key="4">
    <source>
        <dbReference type="ARBA" id="ARBA00022692"/>
    </source>
</evidence>
<dbReference type="RefSeq" id="WP_058440313.1">
    <property type="nucleotide sequence ID" value="NZ_CAAAHU010000001.1"/>
</dbReference>
<feature type="transmembrane region" description="Helical" evidence="7">
    <location>
        <begin position="194"/>
        <end position="218"/>
    </location>
</feature>
<organism evidence="8 9">
    <name type="scientific">Legionella brunensis</name>
    <dbReference type="NCBI Taxonomy" id="29422"/>
    <lineage>
        <taxon>Bacteria</taxon>
        <taxon>Pseudomonadati</taxon>
        <taxon>Pseudomonadota</taxon>
        <taxon>Gammaproteobacteria</taxon>
        <taxon>Legionellales</taxon>
        <taxon>Legionellaceae</taxon>
        <taxon>Legionella</taxon>
    </lineage>
</organism>
<feature type="transmembrane region" description="Helical" evidence="7">
    <location>
        <begin position="407"/>
        <end position="425"/>
    </location>
</feature>
<dbReference type="InterPro" id="IPR045018">
    <property type="entry name" value="Azg-like"/>
</dbReference>
<keyword evidence="4 7" id="KW-0812">Transmembrane</keyword>
<dbReference type="PANTHER" id="PTHR43337">
    <property type="entry name" value="XANTHINE/URACIL PERMEASE C887.17-RELATED"/>
    <property type="match status" value="1"/>
</dbReference>
<feature type="transmembrane region" description="Helical" evidence="7">
    <location>
        <begin position="74"/>
        <end position="93"/>
    </location>
</feature>
<dbReference type="OrthoDB" id="9808458at2"/>
<dbReference type="EMBL" id="LNXV01000003">
    <property type="protein sequence ID" value="KTC86971.1"/>
    <property type="molecule type" value="Genomic_DNA"/>
</dbReference>
<evidence type="ECO:0000313" key="9">
    <source>
        <dbReference type="Proteomes" id="UP000054742"/>
    </source>
</evidence>
<evidence type="ECO:0000256" key="3">
    <source>
        <dbReference type="ARBA" id="ARBA00022448"/>
    </source>
</evidence>
<evidence type="ECO:0000256" key="2">
    <source>
        <dbReference type="ARBA" id="ARBA00005697"/>
    </source>
</evidence>
<keyword evidence="3" id="KW-0813">Transport</keyword>
<feature type="transmembrane region" description="Helical" evidence="7">
    <location>
        <begin position="167"/>
        <end position="187"/>
    </location>
</feature>
<sequence length="426" mass="45399">MNRLQSRFLSQSSLKTEILAGVTTFLTMAYIAFVNPSLLHQAGMDQGAVFTATCIVTAFACALTGILANTPIGIAPGMALNIYFTYGVVQGMGINWQHALAMVFISGILFLALSLTGLRRLLIESIPHNLQIAILIGISLLIALIALKTNQLIVSDPYTLMGLGNLATPQIGLFILGFLVILILDYYGVPAAIILGILTISILSLLLGLTPWRGIIALPPSMDATFLKLDFSGLNTLAAIKATFTFFLIAVFDATGTLIGLLNRTVFKDAEDYQQRLSRSLTADAAASALAGLLGSASTSPYIESAAGIEAGGRSGLTALVVAAGFILMLFFFPLAQMIPSYAVGPALLYVACSMMKHLVDLQLTDFTEIAPCMVTIMLIPFTSSIADGIGGGIILYTLLKLVTRQPINPLLFILSLLFMIFFSIQ</sequence>
<dbReference type="Pfam" id="PF00860">
    <property type="entry name" value="Xan_ur_permease"/>
    <property type="match status" value="1"/>
</dbReference>
<evidence type="ECO:0000256" key="7">
    <source>
        <dbReference type="SAM" id="Phobius"/>
    </source>
</evidence>
<evidence type="ECO:0000256" key="6">
    <source>
        <dbReference type="ARBA" id="ARBA00023136"/>
    </source>
</evidence>
<comment type="caution">
    <text evidence="8">The sequence shown here is derived from an EMBL/GenBank/DDBJ whole genome shotgun (WGS) entry which is preliminary data.</text>
</comment>
<protein>
    <submittedName>
        <fullName evidence="8">Xanthine/uracil permease</fullName>
    </submittedName>
</protein>
<dbReference type="STRING" id="29422.Lbru_0200"/>
<evidence type="ECO:0000256" key="1">
    <source>
        <dbReference type="ARBA" id="ARBA00004127"/>
    </source>
</evidence>
<keyword evidence="9" id="KW-1185">Reference proteome</keyword>
<feature type="transmembrane region" description="Helical" evidence="7">
    <location>
        <begin position="99"/>
        <end position="118"/>
    </location>
</feature>
<dbReference type="PANTHER" id="PTHR43337:SF1">
    <property type="entry name" value="XANTHINE_URACIL PERMEASE C887.17-RELATED"/>
    <property type="match status" value="1"/>
</dbReference>
<reference evidence="8 9" key="1">
    <citation type="submission" date="2015-11" db="EMBL/GenBank/DDBJ databases">
        <title>Genomic analysis of 38 Legionella species identifies large and diverse effector repertoires.</title>
        <authorList>
            <person name="Burstein D."/>
            <person name="Amaro F."/>
            <person name="Zusman T."/>
            <person name="Lifshitz Z."/>
            <person name="Cohen O."/>
            <person name="Gilbert J.A."/>
            <person name="Pupko T."/>
            <person name="Shuman H.A."/>
            <person name="Segal G."/>
        </authorList>
    </citation>
    <scope>NUCLEOTIDE SEQUENCE [LARGE SCALE GENOMIC DNA]</scope>
    <source>
        <strain evidence="8 9">ATCC 43878</strain>
    </source>
</reference>